<feature type="region of interest" description="Disordered" evidence="2">
    <location>
        <begin position="1"/>
        <end position="75"/>
    </location>
</feature>
<dbReference type="RefSeq" id="XP_070866273.1">
    <property type="nucleotide sequence ID" value="XM_071011355.1"/>
</dbReference>
<dbReference type="PROSITE" id="PS00463">
    <property type="entry name" value="ZN2_CY6_FUNGAL_1"/>
    <property type="match status" value="1"/>
</dbReference>
<dbReference type="GeneID" id="98125999"/>
<dbReference type="Proteomes" id="UP001600064">
    <property type="component" value="Unassembled WGS sequence"/>
</dbReference>
<dbReference type="SUPFAM" id="SSF57701">
    <property type="entry name" value="Zn2/Cys6 DNA-binding domain"/>
    <property type="match status" value="1"/>
</dbReference>
<keyword evidence="1" id="KW-0539">Nucleus</keyword>
<proteinExistence type="predicted"/>
<feature type="compositionally biased region" description="Basic and acidic residues" evidence="2">
    <location>
        <begin position="31"/>
        <end position="41"/>
    </location>
</feature>
<evidence type="ECO:0000256" key="2">
    <source>
        <dbReference type="SAM" id="MobiDB-lite"/>
    </source>
</evidence>
<feature type="compositionally biased region" description="Low complexity" evidence="2">
    <location>
        <begin position="254"/>
        <end position="263"/>
    </location>
</feature>
<protein>
    <recommendedName>
        <fullName evidence="3">Zn(2)-C6 fungal-type domain-containing protein</fullName>
    </recommendedName>
</protein>
<feature type="region of interest" description="Disordered" evidence="2">
    <location>
        <begin position="376"/>
        <end position="395"/>
    </location>
</feature>
<comment type="caution">
    <text evidence="4">The sequence shown here is derived from an EMBL/GenBank/DDBJ whole genome shotgun (WGS) entry which is preliminary data.</text>
</comment>
<dbReference type="EMBL" id="JAZGUE010000004">
    <property type="protein sequence ID" value="KAL2267546.1"/>
    <property type="molecule type" value="Genomic_DNA"/>
</dbReference>
<reference evidence="4 5" key="1">
    <citation type="journal article" date="2024" name="Commun. Biol.">
        <title>Comparative genomic analysis of thermophilic fungi reveals convergent evolutionary adaptations and gene losses.</title>
        <authorList>
            <person name="Steindorff A.S."/>
            <person name="Aguilar-Pontes M.V."/>
            <person name="Robinson A.J."/>
            <person name="Andreopoulos B."/>
            <person name="LaButti K."/>
            <person name="Kuo A."/>
            <person name="Mondo S."/>
            <person name="Riley R."/>
            <person name="Otillar R."/>
            <person name="Haridas S."/>
            <person name="Lipzen A."/>
            <person name="Grimwood J."/>
            <person name="Schmutz J."/>
            <person name="Clum A."/>
            <person name="Reid I.D."/>
            <person name="Moisan M.C."/>
            <person name="Butler G."/>
            <person name="Nguyen T.T.M."/>
            <person name="Dewar K."/>
            <person name="Conant G."/>
            <person name="Drula E."/>
            <person name="Henrissat B."/>
            <person name="Hansel C."/>
            <person name="Singer S."/>
            <person name="Hutchinson M.I."/>
            <person name="de Vries R.P."/>
            <person name="Natvig D.O."/>
            <person name="Powell A.J."/>
            <person name="Tsang A."/>
            <person name="Grigoriev I.V."/>
        </authorList>
    </citation>
    <scope>NUCLEOTIDE SEQUENCE [LARGE SCALE GENOMIC DNA]</scope>
    <source>
        <strain evidence="4 5">ATCC 22073</strain>
    </source>
</reference>
<dbReference type="Gene3D" id="4.10.240.10">
    <property type="entry name" value="Zn(2)-C6 fungal-type DNA-binding domain"/>
    <property type="match status" value="1"/>
</dbReference>
<evidence type="ECO:0000256" key="1">
    <source>
        <dbReference type="ARBA" id="ARBA00023242"/>
    </source>
</evidence>
<dbReference type="PROSITE" id="PS50048">
    <property type="entry name" value="ZN2_CY6_FUNGAL_2"/>
    <property type="match status" value="1"/>
</dbReference>
<evidence type="ECO:0000313" key="5">
    <source>
        <dbReference type="Proteomes" id="UP001600064"/>
    </source>
</evidence>
<dbReference type="InterPro" id="IPR036864">
    <property type="entry name" value="Zn2-C6_fun-type_DNA-bd_sf"/>
</dbReference>
<dbReference type="Pfam" id="PF00172">
    <property type="entry name" value="Zn_clus"/>
    <property type="match status" value="1"/>
</dbReference>
<dbReference type="PANTHER" id="PTHR47655:SF2">
    <property type="entry name" value="QUINIC ACID UTILIZATION ACTIVATOR"/>
    <property type="match status" value="1"/>
</dbReference>
<organism evidence="4 5">
    <name type="scientific">Remersonia thermophila</name>
    <dbReference type="NCBI Taxonomy" id="72144"/>
    <lineage>
        <taxon>Eukaryota</taxon>
        <taxon>Fungi</taxon>
        <taxon>Dikarya</taxon>
        <taxon>Ascomycota</taxon>
        <taxon>Pezizomycotina</taxon>
        <taxon>Sordariomycetes</taxon>
        <taxon>Sordariomycetidae</taxon>
        <taxon>Sordariales</taxon>
        <taxon>Sordariales incertae sedis</taxon>
        <taxon>Remersonia</taxon>
    </lineage>
</organism>
<feature type="compositionally biased region" description="Low complexity" evidence="2">
    <location>
        <begin position="8"/>
        <end position="24"/>
    </location>
</feature>
<accession>A0ABR4DCI8</accession>
<dbReference type="SMART" id="SM00066">
    <property type="entry name" value="GAL4"/>
    <property type="match status" value="1"/>
</dbReference>
<keyword evidence="5" id="KW-1185">Reference proteome</keyword>
<dbReference type="InterPro" id="IPR001138">
    <property type="entry name" value="Zn2Cys6_DnaBD"/>
</dbReference>
<feature type="region of interest" description="Disordered" evidence="2">
    <location>
        <begin position="196"/>
        <end position="266"/>
    </location>
</feature>
<dbReference type="PANTHER" id="PTHR47655">
    <property type="entry name" value="QUINIC ACID UTILIZATION ACTIVATOR"/>
    <property type="match status" value="1"/>
</dbReference>
<dbReference type="InterPro" id="IPR052783">
    <property type="entry name" value="Metabolic/Drug-Res_Regulator"/>
</dbReference>
<evidence type="ECO:0000259" key="3">
    <source>
        <dbReference type="PROSITE" id="PS50048"/>
    </source>
</evidence>
<dbReference type="CDD" id="cd00067">
    <property type="entry name" value="GAL4"/>
    <property type="match status" value="1"/>
</dbReference>
<sequence>MKSAEQRTANGHKAAGAVAAATPANKRRKGKEKDSVRDGPDLSRSSTPAPPPSDTGADAGSPGDAPPNPRKRKKTSRACDHCHKYHQPCDNANPRCSVCVRDDVPCTYERPIKRRGPQKGYRMALNMYKEAAAAWGAILAGIPGIEALIDNSLRSAAGQSTIATIRDAAQQDALIARWHQSPVHLAIFGHNGAPAGTSGADEAGSNAATGGDAPVDDDNSNNNNNSNAATAQSNAGAQLVSNPPATVPHNTPTQASNPQAQPVSAPPVQPAYLASTVPSLGPVPSVHAAAPVHTAPSVTTTAAGTTAGPASHHGLAMQPHHHHLPPAQLTMSSLFDIVAKDATQTAKHASRTLASLGFAPNETLSDFYTMSANPEPIPEEAAHGGDPDFDPELGTEAEQRAYYELLMGRKFPG</sequence>
<evidence type="ECO:0000313" key="4">
    <source>
        <dbReference type="EMBL" id="KAL2267546.1"/>
    </source>
</evidence>
<feature type="domain" description="Zn(2)-C6 fungal-type" evidence="3">
    <location>
        <begin position="78"/>
        <end position="108"/>
    </location>
</feature>
<gene>
    <name evidence="4" type="ORF">VTJ83DRAFT_4823</name>
</gene>
<feature type="compositionally biased region" description="Low complexity" evidence="2">
    <location>
        <begin position="220"/>
        <end position="237"/>
    </location>
</feature>
<feature type="compositionally biased region" description="Polar residues" evidence="2">
    <location>
        <begin position="239"/>
        <end position="253"/>
    </location>
</feature>
<name>A0ABR4DCI8_9PEZI</name>